<evidence type="ECO:0000313" key="1">
    <source>
        <dbReference type="EMBL" id="OSD01675.1"/>
    </source>
</evidence>
<dbReference type="Proteomes" id="UP000193067">
    <property type="component" value="Unassembled WGS sequence"/>
</dbReference>
<gene>
    <name evidence="1" type="ORF">PYCCODRAFT_1436288</name>
</gene>
<keyword evidence="2" id="KW-1185">Reference proteome</keyword>
<evidence type="ECO:0000313" key="2">
    <source>
        <dbReference type="Proteomes" id="UP000193067"/>
    </source>
</evidence>
<reference evidence="1 2" key="1">
    <citation type="journal article" date="2015" name="Biotechnol. Biofuels">
        <title>Enhanced degradation of softwood versus hardwood by the white-rot fungus Pycnoporus coccineus.</title>
        <authorList>
            <person name="Couturier M."/>
            <person name="Navarro D."/>
            <person name="Chevret D."/>
            <person name="Henrissat B."/>
            <person name="Piumi F."/>
            <person name="Ruiz-Duenas F.J."/>
            <person name="Martinez A.T."/>
            <person name="Grigoriev I.V."/>
            <person name="Riley R."/>
            <person name="Lipzen A."/>
            <person name="Berrin J.G."/>
            <person name="Master E.R."/>
            <person name="Rosso M.N."/>
        </authorList>
    </citation>
    <scope>NUCLEOTIDE SEQUENCE [LARGE SCALE GENOMIC DNA]</scope>
    <source>
        <strain evidence="1 2">BRFM310</strain>
    </source>
</reference>
<sequence>MAEIAGVTHECTSLMALRNLSLCMHDRNTKPVWNGAGLGVSHMFGLVHFSCLIPPARWNANAAIRYAAAPKSRVEDGKSMERKATVRLEEAGYPVPLIQLTATRDTHPRNALPTTAWWMTA</sequence>
<name>A0A1Y2IKM9_TRAC3</name>
<dbReference type="EMBL" id="KZ084110">
    <property type="protein sequence ID" value="OSD01675.1"/>
    <property type="molecule type" value="Genomic_DNA"/>
</dbReference>
<feature type="non-terminal residue" evidence="1">
    <location>
        <position position="1"/>
    </location>
</feature>
<accession>A0A1Y2IKM9</accession>
<proteinExistence type="predicted"/>
<dbReference type="AlphaFoldDB" id="A0A1Y2IKM9"/>
<protein>
    <submittedName>
        <fullName evidence="1">Uncharacterized protein</fullName>
    </submittedName>
</protein>
<organism evidence="1 2">
    <name type="scientific">Trametes coccinea (strain BRFM310)</name>
    <name type="common">Pycnoporus coccineus</name>
    <dbReference type="NCBI Taxonomy" id="1353009"/>
    <lineage>
        <taxon>Eukaryota</taxon>
        <taxon>Fungi</taxon>
        <taxon>Dikarya</taxon>
        <taxon>Basidiomycota</taxon>
        <taxon>Agaricomycotina</taxon>
        <taxon>Agaricomycetes</taxon>
        <taxon>Polyporales</taxon>
        <taxon>Polyporaceae</taxon>
        <taxon>Trametes</taxon>
    </lineage>
</organism>